<accession>A0A2P5F014</accession>
<name>A0A2P5F014_TREOI</name>
<comment type="caution">
    <text evidence="3">The sequence shown here is derived from an EMBL/GenBank/DDBJ whole genome shotgun (WGS) entry which is preliminary data.</text>
</comment>
<feature type="region of interest" description="Disordered" evidence="1">
    <location>
        <begin position="13"/>
        <end position="62"/>
    </location>
</feature>
<organism evidence="3 4">
    <name type="scientific">Trema orientale</name>
    <name type="common">Charcoal tree</name>
    <name type="synonym">Celtis orientalis</name>
    <dbReference type="NCBI Taxonomy" id="63057"/>
    <lineage>
        <taxon>Eukaryota</taxon>
        <taxon>Viridiplantae</taxon>
        <taxon>Streptophyta</taxon>
        <taxon>Embryophyta</taxon>
        <taxon>Tracheophyta</taxon>
        <taxon>Spermatophyta</taxon>
        <taxon>Magnoliopsida</taxon>
        <taxon>eudicotyledons</taxon>
        <taxon>Gunneridae</taxon>
        <taxon>Pentapetalae</taxon>
        <taxon>rosids</taxon>
        <taxon>fabids</taxon>
        <taxon>Rosales</taxon>
        <taxon>Cannabaceae</taxon>
        <taxon>Trema</taxon>
    </lineage>
</organism>
<feature type="compositionally biased region" description="Basic and acidic residues" evidence="1">
    <location>
        <begin position="13"/>
        <end position="28"/>
    </location>
</feature>
<keyword evidence="2" id="KW-0812">Transmembrane</keyword>
<feature type="transmembrane region" description="Helical" evidence="2">
    <location>
        <begin position="194"/>
        <end position="226"/>
    </location>
</feature>
<dbReference type="OrthoDB" id="1932497at2759"/>
<feature type="compositionally biased region" description="Low complexity" evidence="1">
    <location>
        <begin position="30"/>
        <end position="39"/>
    </location>
</feature>
<gene>
    <name evidence="3" type="ORF">TorRG33x02_131580</name>
</gene>
<dbReference type="PANTHER" id="PTHR35275">
    <property type="entry name" value="ZCF37"/>
    <property type="match status" value="1"/>
</dbReference>
<dbReference type="EMBL" id="JXTC01000077">
    <property type="protein sequence ID" value="PON91127.1"/>
    <property type="molecule type" value="Genomic_DNA"/>
</dbReference>
<keyword evidence="2" id="KW-0472">Membrane</keyword>
<dbReference type="PANTHER" id="PTHR35275:SF1">
    <property type="entry name" value="OS07G0585900 PROTEIN"/>
    <property type="match status" value="1"/>
</dbReference>
<evidence type="ECO:0000256" key="1">
    <source>
        <dbReference type="SAM" id="MobiDB-lite"/>
    </source>
</evidence>
<sequence length="266" mass="30356">MLKLLICGSTFHPSDHQDRDRDHQDEVTMSRSAAASPSSRPKRSRKAICCRSHSDKDKNPYATRGLDRFSMLLADLEEKRRKIYAQSGDSEDISLVRFVSKNSNELVPIVIKLKDTKKDEKTSKSSRTVNRDLVKEKLSTQYSKTSHDISPIETSLAVKEVKNLPGLEQSSTVKKRSFVSWKMVEFDRLRRPSYYLPVFVIIILILLTVFGRSLAILCISLGWYIVPTLKDNSSRKSTLVKKKDYEKKLSQRTMASEGVSSPRINK</sequence>
<proteinExistence type="predicted"/>
<dbReference type="InParanoid" id="A0A2P5F014"/>
<keyword evidence="2" id="KW-1133">Transmembrane helix</keyword>
<dbReference type="FunCoup" id="A0A2P5F014">
    <property type="interactions" value="117"/>
</dbReference>
<dbReference type="AlphaFoldDB" id="A0A2P5F014"/>
<dbReference type="Proteomes" id="UP000237000">
    <property type="component" value="Unassembled WGS sequence"/>
</dbReference>
<evidence type="ECO:0000313" key="4">
    <source>
        <dbReference type="Proteomes" id="UP000237000"/>
    </source>
</evidence>
<protein>
    <submittedName>
        <fullName evidence="3">ZCF</fullName>
    </submittedName>
</protein>
<dbReference type="STRING" id="63057.A0A2P5F014"/>
<keyword evidence="4" id="KW-1185">Reference proteome</keyword>
<reference evidence="4" key="1">
    <citation type="submission" date="2016-06" db="EMBL/GenBank/DDBJ databases">
        <title>Parallel loss of symbiosis genes in relatives of nitrogen-fixing non-legume Parasponia.</title>
        <authorList>
            <person name="Van Velzen R."/>
            <person name="Holmer R."/>
            <person name="Bu F."/>
            <person name="Rutten L."/>
            <person name="Van Zeijl A."/>
            <person name="Liu W."/>
            <person name="Santuari L."/>
            <person name="Cao Q."/>
            <person name="Sharma T."/>
            <person name="Shen D."/>
            <person name="Roswanjaya Y."/>
            <person name="Wardhani T."/>
            <person name="Kalhor M.S."/>
            <person name="Jansen J."/>
            <person name="Van den Hoogen J."/>
            <person name="Gungor B."/>
            <person name="Hartog M."/>
            <person name="Hontelez J."/>
            <person name="Verver J."/>
            <person name="Yang W.-C."/>
            <person name="Schijlen E."/>
            <person name="Repin R."/>
            <person name="Schilthuizen M."/>
            <person name="Schranz E."/>
            <person name="Heidstra R."/>
            <person name="Miyata K."/>
            <person name="Fedorova E."/>
            <person name="Kohlen W."/>
            <person name="Bisseling T."/>
            <person name="Smit S."/>
            <person name="Geurts R."/>
        </authorList>
    </citation>
    <scope>NUCLEOTIDE SEQUENCE [LARGE SCALE GENOMIC DNA]</scope>
    <source>
        <strain evidence="4">cv. RG33-2</strain>
    </source>
</reference>
<evidence type="ECO:0000256" key="2">
    <source>
        <dbReference type="SAM" id="Phobius"/>
    </source>
</evidence>
<evidence type="ECO:0000313" key="3">
    <source>
        <dbReference type="EMBL" id="PON91127.1"/>
    </source>
</evidence>
<dbReference type="InterPro" id="IPR045880">
    <property type="entry name" value="ZCF37"/>
</dbReference>